<comment type="caution">
    <text evidence="1">The sequence shown here is derived from an EMBL/GenBank/DDBJ whole genome shotgun (WGS) entry which is preliminary data.</text>
</comment>
<sequence>MSFTAYLYEIKRHSGYIFNIFDKTNEVCREKEINWNERWLFISKVRELIG</sequence>
<proteinExistence type="predicted"/>
<dbReference type="Proteomes" id="UP000005959">
    <property type="component" value="Unassembled WGS sequence"/>
</dbReference>
<protein>
    <submittedName>
        <fullName evidence="1">Uncharacterized protein</fullName>
    </submittedName>
</protein>
<gene>
    <name evidence="1" type="ORF">HMPREF0454_01303</name>
</gene>
<accession>G9Y423</accession>
<organism evidence="1 2">
    <name type="scientific">Hafnia alvei ATCC 51873</name>
    <dbReference type="NCBI Taxonomy" id="1002364"/>
    <lineage>
        <taxon>Bacteria</taxon>
        <taxon>Pseudomonadati</taxon>
        <taxon>Pseudomonadota</taxon>
        <taxon>Gammaproteobacteria</taxon>
        <taxon>Enterobacterales</taxon>
        <taxon>Hafniaceae</taxon>
        <taxon>Hafnia</taxon>
    </lineage>
</organism>
<dbReference type="AlphaFoldDB" id="G9Y423"/>
<reference evidence="1 2" key="1">
    <citation type="submission" date="2011-08" db="EMBL/GenBank/DDBJ databases">
        <authorList>
            <person name="Weinstock G."/>
            <person name="Sodergren E."/>
            <person name="Clifton S."/>
            <person name="Fulton L."/>
            <person name="Fulton B."/>
            <person name="Courtney L."/>
            <person name="Fronick C."/>
            <person name="Harrison M."/>
            <person name="Strong C."/>
            <person name="Farmer C."/>
            <person name="Delahaunty K."/>
            <person name="Markovic C."/>
            <person name="Hall O."/>
            <person name="Minx P."/>
            <person name="Tomlinson C."/>
            <person name="Mitreva M."/>
            <person name="Hou S."/>
            <person name="Chen J."/>
            <person name="Wollam A."/>
            <person name="Pepin K.H."/>
            <person name="Johnson M."/>
            <person name="Bhonagiri V."/>
            <person name="Zhang X."/>
            <person name="Suruliraj S."/>
            <person name="Warren W."/>
            <person name="Chinwalla A."/>
            <person name="Mardis E.R."/>
            <person name="Wilson R.K."/>
        </authorList>
    </citation>
    <scope>NUCLEOTIDE SEQUENCE [LARGE SCALE GENOMIC DNA]</scope>
    <source>
        <strain evidence="1 2">ATCC 51873</strain>
    </source>
</reference>
<name>G9Y423_HAFAL</name>
<dbReference type="HOGENOM" id="CLU_3118417_0_0_6"/>
<evidence type="ECO:0000313" key="2">
    <source>
        <dbReference type="Proteomes" id="UP000005959"/>
    </source>
</evidence>
<dbReference type="EMBL" id="AGCI01000026">
    <property type="protein sequence ID" value="EHM44990.1"/>
    <property type="molecule type" value="Genomic_DNA"/>
</dbReference>
<evidence type="ECO:0000313" key="1">
    <source>
        <dbReference type="EMBL" id="EHM44990.1"/>
    </source>
</evidence>